<reference evidence="2 3" key="1">
    <citation type="submission" date="2016-10" db="EMBL/GenBank/DDBJ databases">
        <authorList>
            <person name="de Groot N.N."/>
        </authorList>
    </citation>
    <scope>NUCLEOTIDE SEQUENCE [LARGE SCALE GENOMIC DNA]</scope>
    <source>
        <strain evidence="2 3">KH1P1</strain>
    </source>
</reference>
<dbReference type="eggNOG" id="COG1638">
    <property type="taxonomic scope" value="Bacteria"/>
</dbReference>
<keyword evidence="1" id="KW-0732">Signal</keyword>
<dbReference type="OrthoDB" id="9815946at2"/>
<keyword evidence="3" id="KW-1185">Reference proteome</keyword>
<evidence type="ECO:0000313" key="2">
    <source>
        <dbReference type="EMBL" id="SET37659.1"/>
    </source>
</evidence>
<dbReference type="Proteomes" id="UP000199820">
    <property type="component" value="Unassembled WGS sequence"/>
</dbReference>
<dbReference type="EMBL" id="FOIL01000015">
    <property type="protein sequence ID" value="SET37659.1"/>
    <property type="molecule type" value="Genomic_DNA"/>
</dbReference>
<dbReference type="InterPro" id="IPR018389">
    <property type="entry name" value="DctP_fam"/>
</dbReference>
<dbReference type="GO" id="GO:0055085">
    <property type="term" value="P:transmembrane transport"/>
    <property type="evidence" value="ECO:0007669"/>
    <property type="project" value="InterPro"/>
</dbReference>
<proteinExistence type="predicted"/>
<dbReference type="RefSeq" id="WP_074649249.1">
    <property type="nucleotide sequence ID" value="NZ_FOIL01000015.1"/>
</dbReference>
<name>A0A1I0DYY0_9FIRM</name>
<dbReference type="PROSITE" id="PS51257">
    <property type="entry name" value="PROKAR_LIPOPROTEIN"/>
    <property type="match status" value="1"/>
</dbReference>
<organism evidence="2 3">
    <name type="scientific">[Clostridium] aminophilum</name>
    <dbReference type="NCBI Taxonomy" id="1526"/>
    <lineage>
        <taxon>Bacteria</taxon>
        <taxon>Bacillati</taxon>
        <taxon>Bacillota</taxon>
        <taxon>Clostridia</taxon>
        <taxon>Lachnospirales</taxon>
        <taxon>Lachnospiraceae</taxon>
    </lineage>
</organism>
<sequence>MRNRLFAWLICLVLTATGGCGKSDRFDTAQTSAPEKQETGAKEPVFRFGIGFSGDGYAVFLKDWKEKVFQETGGDVELELFGGNILGAGSAMCRAVQKGTLTVVASSTSATTDIVPEAAIMDIPGCFPAYSVPHRVYSGEFFEKLNEFYEAQGLELLGLRTGEPWIISSGRKTERLSELRGMTVRTSGSRWHNRLYDALGMKRVEDISLGGLTYLLDDGKVDGIETTYEILRTQGLVEKQPYGLNVPFFHMSSSITMNLEAYESLPDEYRKVLKNTLLELMTKEEERMAETVPDGMEFVSFGREDMETLKEAAEPIRKEILDLVDEELKEAFLKENAGRE</sequence>
<dbReference type="STRING" id="1526.SAMN02910262_02608"/>
<evidence type="ECO:0000256" key="1">
    <source>
        <dbReference type="ARBA" id="ARBA00022729"/>
    </source>
</evidence>
<gene>
    <name evidence="2" type="ORF">SAMN04487771_101530</name>
</gene>
<dbReference type="Pfam" id="PF03480">
    <property type="entry name" value="DctP"/>
    <property type="match status" value="1"/>
</dbReference>
<dbReference type="AlphaFoldDB" id="A0A1I0DYY0"/>
<dbReference type="PANTHER" id="PTHR33376">
    <property type="match status" value="1"/>
</dbReference>
<dbReference type="PANTHER" id="PTHR33376:SF5">
    <property type="entry name" value="EXTRACYTOPLASMIC SOLUTE RECEPTOR PROTEIN"/>
    <property type="match status" value="1"/>
</dbReference>
<evidence type="ECO:0000313" key="3">
    <source>
        <dbReference type="Proteomes" id="UP000199820"/>
    </source>
</evidence>
<dbReference type="InterPro" id="IPR038404">
    <property type="entry name" value="TRAP_DctP_sf"/>
</dbReference>
<accession>A0A1I0DYY0</accession>
<dbReference type="NCBIfam" id="NF037995">
    <property type="entry name" value="TRAP_S1"/>
    <property type="match status" value="1"/>
</dbReference>
<dbReference type="CDD" id="cd13603">
    <property type="entry name" value="PBP2_TRAP_Siap_TeaA_like"/>
    <property type="match status" value="1"/>
</dbReference>
<protein>
    <submittedName>
        <fullName evidence="2">TRAP-type C4-dicarboxylate transport system, substrate-binding protein</fullName>
    </submittedName>
</protein>
<dbReference type="Gene3D" id="3.40.190.170">
    <property type="entry name" value="Bacterial extracellular solute-binding protein, family 7"/>
    <property type="match status" value="1"/>
</dbReference>